<dbReference type="SUPFAM" id="SSF52540">
    <property type="entry name" value="P-loop containing nucleoside triphosphate hydrolases"/>
    <property type="match status" value="1"/>
</dbReference>
<evidence type="ECO:0000256" key="4">
    <source>
        <dbReference type="ARBA" id="ARBA00022840"/>
    </source>
</evidence>
<feature type="transmembrane region" description="Helical" evidence="7">
    <location>
        <begin position="155"/>
        <end position="174"/>
    </location>
</feature>
<dbReference type="InterPro" id="IPR036640">
    <property type="entry name" value="ABC1_TM_sf"/>
</dbReference>
<gene>
    <name evidence="10" type="ORF">GCM10009539_83320</name>
</gene>
<organism evidence="10 11">
    <name type="scientific">Cryptosporangium japonicum</name>
    <dbReference type="NCBI Taxonomy" id="80872"/>
    <lineage>
        <taxon>Bacteria</taxon>
        <taxon>Bacillati</taxon>
        <taxon>Actinomycetota</taxon>
        <taxon>Actinomycetes</taxon>
        <taxon>Cryptosporangiales</taxon>
        <taxon>Cryptosporangiaceae</taxon>
        <taxon>Cryptosporangium</taxon>
    </lineage>
</organism>
<dbReference type="PROSITE" id="PS50929">
    <property type="entry name" value="ABC_TM1F"/>
    <property type="match status" value="1"/>
</dbReference>
<keyword evidence="6 7" id="KW-0472">Membrane</keyword>
<evidence type="ECO:0000259" key="8">
    <source>
        <dbReference type="PROSITE" id="PS50893"/>
    </source>
</evidence>
<evidence type="ECO:0000256" key="7">
    <source>
        <dbReference type="SAM" id="Phobius"/>
    </source>
</evidence>
<dbReference type="PANTHER" id="PTHR24221:SF590">
    <property type="entry name" value="COMPONENT LINKED WITH THE ASSEMBLY OF CYTOCHROME' TRANSPORT TRANSMEMBRANE ATP-BINDING PROTEIN ABC TRANSPORTER CYDD-RELATED"/>
    <property type="match status" value="1"/>
</dbReference>
<dbReference type="NCBIfam" id="TIGR02857">
    <property type="entry name" value="CydD"/>
    <property type="match status" value="1"/>
</dbReference>
<evidence type="ECO:0000256" key="2">
    <source>
        <dbReference type="ARBA" id="ARBA00022692"/>
    </source>
</evidence>
<dbReference type="PANTHER" id="PTHR24221">
    <property type="entry name" value="ATP-BINDING CASSETTE SUB-FAMILY B"/>
    <property type="match status" value="1"/>
</dbReference>
<feature type="transmembrane region" description="Helical" evidence="7">
    <location>
        <begin position="128"/>
        <end position="148"/>
    </location>
</feature>
<dbReference type="Proteomes" id="UP001500967">
    <property type="component" value="Unassembled WGS sequence"/>
</dbReference>
<evidence type="ECO:0008006" key="12">
    <source>
        <dbReference type="Google" id="ProtNLM"/>
    </source>
</evidence>
<dbReference type="InterPro" id="IPR014216">
    <property type="entry name" value="ABC_transptr_CydD"/>
</dbReference>
<dbReference type="InterPro" id="IPR003439">
    <property type="entry name" value="ABC_transporter-like_ATP-bd"/>
</dbReference>
<dbReference type="Pfam" id="PF00664">
    <property type="entry name" value="ABC_membrane"/>
    <property type="match status" value="1"/>
</dbReference>
<keyword evidence="4" id="KW-0067">ATP-binding</keyword>
<dbReference type="Gene3D" id="1.20.1560.10">
    <property type="entry name" value="ABC transporter type 1, transmembrane domain"/>
    <property type="match status" value="1"/>
</dbReference>
<feature type="transmembrane region" description="Helical" evidence="7">
    <location>
        <begin position="230"/>
        <end position="253"/>
    </location>
</feature>
<keyword evidence="3" id="KW-0547">Nucleotide-binding</keyword>
<feature type="domain" description="ABC transporter" evidence="8">
    <location>
        <begin position="326"/>
        <end position="541"/>
    </location>
</feature>
<dbReference type="Pfam" id="PF00005">
    <property type="entry name" value="ABC_tran"/>
    <property type="match status" value="1"/>
</dbReference>
<dbReference type="InterPro" id="IPR039421">
    <property type="entry name" value="Type_1_exporter"/>
</dbReference>
<feature type="domain" description="ABC transmembrane type-1" evidence="9">
    <location>
        <begin position="20"/>
        <end position="296"/>
    </location>
</feature>
<dbReference type="SUPFAM" id="SSF90123">
    <property type="entry name" value="ABC transporter transmembrane region"/>
    <property type="match status" value="1"/>
</dbReference>
<evidence type="ECO:0000256" key="3">
    <source>
        <dbReference type="ARBA" id="ARBA00022741"/>
    </source>
</evidence>
<sequence length="541" mass="56658">MKPLDPRLLRYATATRLFLVVSVVLGTVSAALLIAQATLLASAIAGVVVDGDFAVGGELAGLAAVTLGRAGVAWAQDTIAHRTGATVISTLRRALLAHAVALGPGGTGELATLATRGVDALTGYFARYLPQLVLAAVVPALIGARLLFADWLTAVVLVVTVPLIPLFMALVGWYTEGRTKRQYDALARLSGHFLDVVAGLPTLMVFGRAKAQVETVRRITGEFRRTTMGVLRAAFLSSLVLELLATISVALVAVSIGLRLVEGELTLETGLLVLILAPEVYLPLRQVGAQFHASTEGLEAANAVFAVLETPLPPAGTRTTVPAGALTFENVTVTYPGRSEPAVRDTSLVVREGTVTALTGPSGTGKSTLLAVLLGFVRPERGRVRIGDVDLAELDPDVWRGHLAWVPQRPTLVAGTIADNIRLGRLDATDAEVARAATDAELADVIAGRPDGLATVLGEDGAGLSAGERQRVGLARAFLRDPRIVLLDEPTANLDGDSEERVLTGLRRLVDGRTAVLVAHRPALLALADHVIRLGGAPVAR</sequence>
<comment type="subcellular location">
    <subcellularLocation>
        <location evidence="1">Cell membrane</location>
        <topology evidence="1">Multi-pass membrane protein</topology>
    </subcellularLocation>
</comment>
<keyword evidence="2 7" id="KW-0812">Transmembrane</keyword>
<accession>A0ABP3EWZ0</accession>
<dbReference type="CDD" id="cd18584">
    <property type="entry name" value="ABC_6TM_AarD_CydD"/>
    <property type="match status" value="1"/>
</dbReference>
<protein>
    <recommendedName>
        <fullName evidence="12">Thiol reductant ABC exporter subunit CydD</fullName>
    </recommendedName>
</protein>
<dbReference type="InterPro" id="IPR003593">
    <property type="entry name" value="AAA+_ATPase"/>
</dbReference>
<reference evidence="11" key="1">
    <citation type="journal article" date="2019" name="Int. J. Syst. Evol. Microbiol.">
        <title>The Global Catalogue of Microorganisms (GCM) 10K type strain sequencing project: providing services to taxonomists for standard genome sequencing and annotation.</title>
        <authorList>
            <consortium name="The Broad Institute Genomics Platform"/>
            <consortium name="The Broad Institute Genome Sequencing Center for Infectious Disease"/>
            <person name="Wu L."/>
            <person name="Ma J."/>
        </authorList>
    </citation>
    <scope>NUCLEOTIDE SEQUENCE [LARGE SCALE GENOMIC DNA]</scope>
    <source>
        <strain evidence="11">JCM 10425</strain>
    </source>
</reference>
<evidence type="ECO:0000256" key="1">
    <source>
        <dbReference type="ARBA" id="ARBA00004651"/>
    </source>
</evidence>
<dbReference type="EMBL" id="BAAAGX010000046">
    <property type="protein sequence ID" value="GAA0282652.1"/>
    <property type="molecule type" value="Genomic_DNA"/>
</dbReference>
<feature type="transmembrane region" description="Helical" evidence="7">
    <location>
        <begin position="17"/>
        <end position="49"/>
    </location>
</feature>
<dbReference type="PROSITE" id="PS50893">
    <property type="entry name" value="ABC_TRANSPORTER_2"/>
    <property type="match status" value="1"/>
</dbReference>
<dbReference type="InterPro" id="IPR011527">
    <property type="entry name" value="ABC1_TM_dom"/>
</dbReference>
<dbReference type="PROSITE" id="PS00211">
    <property type="entry name" value="ABC_TRANSPORTER_1"/>
    <property type="match status" value="1"/>
</dbReference>
<dbReference type="InterPro" id="IPR017871">
    <property type="entry name" value="ABC_transporter-like_CS"/>
</dbReference>
<proteinExistence type="predicted"/>
<dbReference type="InterPro" id="IPR027417">
    <property type="entry name" value="P-loop_NTPase"/>
</dbReference>
<keyword evidence="11" id="KW-1185">Reference proteome</keyword>
<evidence type="ECO:0000256" key="6">
    <source>
        <dbReference type="ARBA" id="ARBA00023136"/>
    </source>
</evidence>
<evidence type="ECO:0000259" key="9">
    <source>
        <dbReference type="PROSITE" id="PS50929"/>
    </source>
</evidence>
<comment type="caution">
    <text evidence="10">The sequence shown here is derived from an EMBL/GenBank/DDBJ whole genome shotgun (WGS) entry which is preliminary data.</text>
</comment>
<dbReference type="Gene3D" id="3.40.50.300">
    <property type="entry name" value="P-loop containing nucleotide triphosphate hydrolases"/>
    <property type="match status" value="1"/>
</dbReference>
<evidence type="ECO:0000313" key="11">
    <source>
        <dbReference type="Proteomes" id="UP001500967"/>
    </source>
</evidence>
<dbReference type="SMART" id="SM00382">
    <property type="entry name" value="AAA"/>
    <property type="match status" value="1"/>
</dbReference>
<evidence type="ECO:0000313" key="10">
    <source>
        <dbReference type="EMBL" id="GAA0282652.1"/>
    </source>
</evidence>
<keyword evidence="5 7" id="KW-1133">Transmembrane helix</keyword>
<name>A0ABP3EWZ0_9ACTN</name>
<evidence type="ECO:0000256" key="5">
    <source>
        <dbReference type="ARBA" id="ARBA00022989"/>
    </source>
</evidence>